<sequence length="176" mass="17673">MRAIRVASAALLGAGALAFTAPTAAAGDNNAFGFSVMPSTIAAGGQVTLSVDRGNGNCGGTVIVSSGVFDTVRIPPDRSQSSATVDWDARPGAAYRVTFTCNGGDSGTAQLTIAGGRTPTQQPYPLYPPNRGVHAGEGGTVGGFDLKELGLGTLLIVGSVGAAYHFSRRRTGEDGG</sequence>
<dbReference type="Proteomes" id="UP001282288">
    <property type="component" value="Unassembled WGS sequence"/>
</dbReference>
<reference evidence="5" key="2">
    <citation type="submission" date="2014-07" db="EMBL/GenBank/DDBJ databases">
        <title>Genome sequencing of plant-pathogenic Streptomyces species.</title>
        <authorList>
            <person name="Harrison J."/>
            <person name="Sapp M."/>
            <person name="Thwaites R."/>
            <person name="Studholme D.J."/>
        </authorList>
    </citation>
    <scope>NUCLEOTIDE SEQUENCE [LARGE SCALE GENOMIC DNA]</scope>
    <source>
        <strain evidence="5">NCPPB 4445</strain>
    </source>
</reference>
<dbReference type="Proteomes" id="UP001272987">
    <property type="component" value="Unassembled WGS sequence"/>
</dbReference>
<evidence type="ECO:0000256" key="1">
    <source>
        <dbReference type="SAM" id="SignalP"/>
    </source>
</evidence>
<protein>
    <recommendedName>
        <fullName evidence="7">Lipoprotein</fullName>
    </recommendedName>
</protein>
<dbReference type="PATRIC" id="fig|42234.21.peg.5942"/>
<organism evidence="2 5">
    <name type="scientific">Streptomyces acidiscabies</name>
    <dbReference type="NCBI Taxonomy" id="42234"/>
    <lineage>
        <taxon>Bacteria</taxon>
        <taxon>Bacillati</taxon>
        <taxon>Actinomycetota</taxon>
        <taxon>Actinomycetes</taxon>
        <taxon>Kitasatosporales</taxon>
        <taxon>Streptomycetaceae</taxon>
        <taxon>Streptomyces</taxon>
    </lineage>
</organism>
<keyword evidence="6" id="KW-1185">Reference proteome</keyword>
<dbReference type="OrthoDB" id="4332523at2"/>
<evidence type="ECO:0000313" key="6">
    <source>
        <dbReference type="Proteomes" id="UP001272987"/>
    </source>
</evidence>
<comment type="caution">
    <text evidence="2">The sequence shown here is derived from an EMBL/GenBank/DDBJ whole genome shotgun (WGS) entry which is preliminary data.</text>
</comment>
<accession>A0A0L0JXS1</accession>
<dbReference type="EMBL" id="JPPY01000167">
    <property type="protein sequence ID" value="KND30361.1"/>
    <property type="molecule type" value="Genomic_DNA"/>
</dbReference>
<evidence type="ECO:0000313" key="5">
    <source>
        <dbReference type="Proteomes" id="UP000037151"/>
    </source>
</evidence>
<dbReference type="EMBL" id="JARAWP010000006">
    <property type="protein sequence ID" value="MDX3018432.1"/>
    <property type="molecule type" value="Genomic_DNA"/>
</dbReference>
<evidence type="ECO:0000313" key="3">
    <source>
        <dbReference type="EMBL" id="MDX2967361.1"/>
    </source>
</evidence>
<reference evidence="3 6" key="3">
    <citation type="journal article" date="2023" name="Microb. Genom.">
        <title>Mesoterricola silvestris gen. nov., sp. nov., Mesoterricola sediminis sp. nov., Geothrix oryzae sp. nov., Geothrix edaphica sp. nov., Geothrix rubra sp. nov., and Geothrix limicola sp. nov., six novel members of Acidobacteriota isolated from soils.</title>
        <authorList>
            <person name="Weisberg A.J."/>
            <person name="Pearce E."/>
            <person name="Kramer C.G."/>
            <person name="Chang J.H."/>
            <person name="Clarke C.R."/>
        </authorList>
    </citation>
    <scope>NUCLEOTIDE SEQUENCE</scope>
    <source>
        <strain evidence="4 6">NB05-1H</strain>
        <strain evidence="3">NRRL_B-16521</strain>
    </source>
</reference>
<name>A0A0L0JXS1_9ACTN</name>
<dbReference type="Proteomes" id="UP000037151">
    <property type="component" value="Unassembled WGS sequence"/>
</dbReference>
<dbReference type="eggNOG" id="ENOG5033YH1">
    <property type="taxonomic scope" value="Bacteria"/>
</dbReference>
<reference evidence="2" key="1">
    <citation type="submission" date="2014-07" db="EMBL/GenBank/DDBJ databases">
        <title>A systematic study of Ichneumonosoma Meijere, Pelmatops Enderlein, Pseudopelmatops Shiraki and Soita Walker (Diptera: Tephritidae).</title>
        <authorList>
            <person name="Chen X.-L."/>
            <person name="Norrbom A."/>
            <person name="Zhu C.-D."/>
        </authorList>
    </citation>
    <scope>NUCLEOTIDE SEQUENCE</scope>
    <source>
        <strain evidence="2">NCPPB 4445</strain>
    </source>
</reference>
<dbReference type="RefSeq" id="WP_010359386.1">
    <property type="nucleotide sequence ID" value="NZ_BCMK01000004.1"/>
</dbReference>
<dbReference type="AlphaFoldDB" id="A0A0L0JXS1"/>
<dbReference type="EMBL" id="JARAWC010000103">
    <property type="protein sequence ID" value="MDX2967361.1"/>
    <property type="molecule type" value="Genomic_DNA"/>
</dbReference>
<keyword evidence="1" id="KW-0732">Signal</keyword>
<proteinExistence type="predicted"/>
<dbReference type="GeneID" id="69808097"/>
<evidence type="ECO:0008006" key="7">
    <source>
        <dbReference type="Google" id="ProtNLM"/>
    </source>
</evidence>
<evidence type="ECO:0000313" key="2">
    <source>
        <dbReference type="EMBL" id="KND30361.1"/>
    </source>
</evidence>
<evidence type="ECO:0000313" key="4">
    <source>
        <dbReference type="EMBL" id="MDX3018432.1"/>
    </source>
</evidence>
<gene>
    <name evidence="2" type="ORF">IQ63_28830</name>
    <name evidence="3" type="ORF">PV399_47865</name>
    <name evidence="4" type="ORF">PV666_11110</name>
</gene>
<feature type="signal peptide" evidence="1">
    <location>
        <begin position="1"/>
        <end position="26"/>
    </location>
</feature>
<feature type="chain" id="PRO_5010426696" description="Lipoprotein" evidence="1">
    <location>
        <begin position="27"/>
        <end position="176"/>
    </location>
</feature>